<gene>
    <name evidence="1" type="ORF">CCAN12_720028</name>
</gene>
<proteinExistence type="predicted"/>
<organism evidence="1 2">
    <name type="scientific">Capnocytophaga canimorsus</name>
    <dbReference type="NCBI Taxonomy" id="28188"/>
    <lineage>
        <taxon>Bacteria</taxon>
        <taxon>Pseudomonadati</taxon>
        <taxon>Bacteroidota</taxon>
        <taxon>Flavobacteriia</taxon>
        <taxon>Flavobacteriales</taxon>
        <taxon>Flavobacteriaceae</taxon>
        <taxon>Capnocytophaga</taxon>
    </lineage>
</organism>
<sequence length="64" mass="7570">MFVCGLNYNAIKIVFRAFDLVFGLKQKNPHIFFVLLLRLMLKNNFKKYIFQYDKPVQNALARAS</sequence>
<evidence type="ECO:0000313" key="2">
    <source>
        <dbReference type="Proteomes" id="UP000044026"/>
    </source>
</evidence>
<evidence type="ECO:0000313" key="1">
    <source>
        <dbReference type="EMBL" id="CEN38020.1"/>
    </source>
</evidence>
<dbReference type="Proteomes" id="UP000044026">
    <property type="component" value="Unassembled WGS sequence"/>
</dbReference>
<name>A0A0B7HFL1_9FLAO</name>
<accession>A0A0B7HFL1</accession>
<reference evidence="1 2" key="1">
    <citation type="submission" date="2015-01" db="EMBL/GenBank/DDBJ databases">
        <authorList>
            <person name="Xiang T."/>
            <person name="Song Y."/>
            <person name="Huang L."/>
            <person name="Wang B."/>
            <person name="Wu P."/>
        </authorList>
    </citation>
    <scope>NUCLEOTIDE SEQUENCE [LARGE SCALE GENOMIC DNA]</scope>
    <source>
        <strain evidence="1 2">Cc12</strain>
    </source>
</reference>
<dbReference type="EMBL" id="CDOE01000070">
    <property type="protein sequence ID" value="CEN38020.1"/>
    <property type="molecule type" value="Genomic_DNA"/>
</dbReference>
<protein>
    <submittedName>
        <fullName evidence="1">Uncharacterized protein</fullName>
    </submittedName>
</protein>
<dbReference type="AlphaFoldDB" id="A0A0B7HFL1"/>